<proteinExistence type="predicted"/>
<comment type="caution">
    <text evidence="3">The sequence shown here is derived from an EMBL/GenBank/DDBJ whole genome shotgun (WGS) entry which is preliminary data.</text>
</comment>
<sequence length="350" mass="38656">MILPDEQECPCCGGALHCIDSDISSRLDVIPVRYRVVVTSRPRMACRAGSDGVFQAPAPRHIVPSGLPTEALIADALVRKYADHTPFYRQAQALRRQGIEIDRGTMCDWAGKAAAWLGRLTSRMKADLLTGARLFVDETTAKVLAPGTGKVKTGYLWTIARDDGAHGGTDPPAVVYTYMPGRGRVWAEKLLGDFTGIVQCDGYGAYKHLEAPDRKAGPGTFAFCWAHVRRGFFDNAKGGNAPVAEEALRRKARWVCEQAHQQLKEELGLDHFEGRSWQGLHRHCLMCMIALPFLQSRRLKQVEGEKRIPGPPPQPSLPAVRRAILNALAQPPPTQCSRCRNIIHPENLPK</sequence>
<dbReference type="InterPro" id="IPR004291">
    <property type="entry name" value="Transposase_IS66_central"/>
</dbReference>
<keyword evidence="4" id="KW-1185">Reference proteome</keyword>
<reference evidence="3 4" key="1">
    <citation type="submission" date="2020-08" db="EMBL/GenBank/DDBJ databases">
        <title>Genomic Encyclopedia of Type Strains, Phase IV (KMG-IV): sequencing the most valuable type-strain genomes for metagenomic binning, comparative biology and taxonomic classification.</title>
        <authorList>
            <person name="Goeker M."/>
        </authorList>
    </citation>
    <scope>NUCLEOTIDE SEQUENCE [LARGE SCALE GENOMIC DNA]</scope>
    <source>
        <strain evidence="3 4">DSM 7465</strain>
    </source>
</reference>
<dbReference type="PANTHER" id="PTHR33678">
    <property type="entry name" value="BLL1576 PROTEIN"/>
    <property type="match status" value="1"/>
</dbReference>
<feature type="domain" description="Transposase IS66 central" evidence="1">
    <location>
        <begin position="66"/>
        <end position="257"/>
    </location>
</feature>
<dbReference type="RefSeq" id="WP_322790292.1">
    <property type="nucleotide sequence ID" value="NZ_JACHOV010000001.1"/>
</dbReference>
<dbReference type="NCBIfam" id="NF033517">
    <property type="entry name" value="transpos_IS66"/>
    <property type="match status" value="1"/>
</dbReference>
<protein>
    <submittedName>
        <fullName evidence="3">Transposase</fullName>
    </submittedName>
</protein>
<dbReference type="Proteomes" id="UP000575068">
    <property type="component" value="Unassembled WGS sequence"/>
</dbReference>
<feature type="domain" description="Transposase IS66 zinc-finger binding" evidence="2">
    <location>
        <begin position="6"/>
        <end position="47"/>
    </location>
</feature>
<gene>
    <name evidence="3" type="ORF">HNQ99_000368</name>
</gene>
<dbReference type="InterPro" id="IPR052344">
    <property type="entry name" value="Transposase-related"/>
</dbReference>
<dbReference type="Pfam" id="PF03050">
    <property type="entry name" value="DDE_Tnp_IS66"/>
    <property type="match status" value="1"/>
</dbReference>
<name>A0A840HR65_9SPHN</name>
<dbReference type="EMBL" id="JACHOV010000001">
    <property type="protein sequence ID" value="MBB4640088.1"/>
    <property type="molecule type" value="Genomic_DNA"/>
</dbReference>
<dbReference type="InterPro" id="IPR024474">
    <property type="entry name" value="Znf_dom_IS66"/>
</dbReference>
<dbReference type="AlphaFoldDB" id="A0A840HR65"/>
<dbReference type="Pfam" id="PF13005">
    <property type="entry name" value="zf-IS66"/>
    <property type="match status" value="1"/>
</dbReference>
<evidence type="ECO:0000313" key="3">
    <source>
        <dbReference type="EMBL" id="MBB4640088.1"/>
    </source>
</evidence>
<evidence type="ECO:0000259" key="2">
    <source>
        <dbReference type="Pfam" id="PF13005"/>
    </source>
</evidence>
<evidence type="ECO:0000313" key="4">
    <source>
        <dbReference type="Proteomes" id="UP000575068"/>
    </source>
</evidence>
<accession>A0A840HR65</accession>
<organism evidence="3 4">
    <name type="scientific">Rhizorhapis suberifaciens</name>
    <name type="common">corky root of lettuce</name>
    <dbReference type="NCBI Taxonomy" id="13656"/>
    <lineage>
        <taxon>Bacteria</taxon>
        <taxon>Pseudomonadati</taxon>
        <taxon>Pseudomonadota</taxon>
        <taxon>Alphaproteobacteria</taxon>
        <taxon>Sphingomonadales</taxon>
        <taxon>Sphingomonadaceae</taxon>
        <taxon>Rhizorhapis</taxon>
    </lineage>
</organism>
<evidence type="ECO:0000259" key="1">
    <source>
        <dbReference type="Pfam" id="PF03050"/>
    </source>
</evidence>
<dbReference type="PANTHER" id="PTHR33678:SF1">
    <property type="entry name" value="BLL1576 PROTEIN"/>
    <property type="match status" value="1"/>
</dbReference>